<dbReference type="GO" id="GO:0006508">
    <property type="term" value="P:proteolysis"/>
    <property type="evidence" value="ECO:0007669"/>
    <property type="project" value="UniProtKB-KW"/>
</dbReference>
<name>A0A1H7D8J7_9ACTN</name>
<gene>
    <name evidence="6" type="ORF">SAMN05443287_112106</name>
</gene>
<accession>A0A1H7D8J7</accession>
<evidence type="ECO:0000313" key="6">
    <source>
        <dbReference type="EMBL" id="SEJ98179.1"/>
    </source>
</evidence>
<evidence type="ECO:0000256" key="1">
    <source>
        <dbReference type="ARBA" id="ARBA00007074"/>
    </source>
</evidence>
<feature type="domain" description="NlpC/P60" evidence="5">
    <location>
        <begin position="178"/>
        <end position="305"/>
    </location>
</feature>
<keyword evidence="3" id="KW-0378">Hydrolase</keyword>
<comment type="similarity">
    <text evidence="1">Belongs to the peptidase C40 family.</text>
</comment>
<dbReference type="Pfam" id="PF18348">
    <property type="entry name" value="SH3_16"/>
    <property type="match status" value="1"/>
</dbReference>
<dbReference type="AlphaFoldDB" id="A0A1H7D8J7"/>
<reference evidence="7" key="1">
    <citation type="submission" date="2016-10" db="EMBL/GenBank/DDBJ databases">
        <authorList>
            <person name="Varghese N."/>
            <person name="Submissions S."/>
        </authorList>
    </citation>
    <scope>NUCLEOTIDE SEQUENCE [LARGE SCALE GENOMIC DNA]</scope>
    <source>
        <strain evidence="7">CGMCC 4.7038</strain>
    </source>
</reference>
<dbReference type="Gene3D" id="3.90.1720.10">
    <property type="entry name" value="endopeptidase domain like (from Nostoc punctiforme)"/>
    <property type="match status" value="1"/>
</dbReference>
<evidence type="ECO:0000259" key="5">
    <source>
        <dbReference type="PROSITE" id="PS51935"/>
    </source>
</evidence>
<proteinExistence type="inferred from homology"/>
<organism evidence="6 7">
    <name type="scientific">Micromonospora phaseoli</name>
    <dbReference type="NCBI Taxonomy" id="1144548"/>
    <lineage>
        <taxon>Bacteria</taxon>
        <taxon>Bacillati</taxon>
        <taxon>Actinomycetota</taxon>
        <taxon>Actinomycetes</taxon>
        <taxon>Micromonosporales</taxon>
        <taxon>Micromonosporaceae</taxon>
        <taxon>Micromonospora</taxon>
    </lineage>
</organism>
<evidence type="ECO:0000256" key="3">
    <source>
        <dbReference type="ARBA" id="ARBA00022801"/>
    </source>
</evidence>
<dbReference type="PANTHER" id="PTHR47053">
    <property type="entry name" value="MUREIN DD-ENDOPEPTIDASE MEPH-RELATED"/>
    <property type="match status" value="1"/>
</dbReference>
<dbReference type="Proteomes" id="UP000198707">
    <property type="component" value="Unassembled WGS sequence"/>
</dbReference>
<keyword evidence="7" id="KW-1185">Reference proteome</keyword>
<dbReference type="STRING" id="1144548.SAMN05443287_112106"/>
<dbReference type="GO" id="GO:0008234">
    <property type="term" value="F:cysteine-type peptidase activity"/>
    <property type="evidence" value="ECO:0007669"/>
    <property type="project" value="UniProtKB-KW"/>
</dbReference>
<dbReference type="PANTHER" id="PTHR47053:SF1">
    <property type="entry name" value="MUREIN DD-ENDOPEPTIDASE MEPH-RELATED"/>
    <property type="match status" value="1"/>
</dbReference>
<dbReference type="RefSeq" id="WP_232521536.1">
    <property type="nucleotide sequence ID" value="NZ_BOPI01000008.1"/>
</dbReference>
<dbReference type="InterPro" id="IPR000064">
    <property type="entry name" value="NLP_P60_dom"/>
</dbReference>
<dbReference type="Pfam" id="PF00877">
    <property type="entry name" value="NLPC_P60"/>
    <property type="match status" value="1"/>
</dbReference>
<keyword evidence="2" id="KW-0645">Protease</keyword>
<sequence>MQQGVEAVVRVAIAALWSSPDAVRPVDAPALRSPADVGAWVAGMDADQQVGDGVLSQLLLGERVLVTEIRPDGWAHVVAVEQPAPRLDPRGYPGWLPVTQLTPAVAGTDTSPRVVVDATVTSLHHTAFGAVALPGVVLGTRLVPAGDAIDGWRPVHAPGRTAPLWLTATDTVPEPTAPPTAEQVLAVAARLVEVGYLWGGLSAYGIDCSGLVHLVWRRLGVLLPRDSGDQVVAAHRVELGAERAGDLYSFARPGHRIHHIGIVTAAARAHGERRMLHACFSRRRVLEELLPAERTATLAGAHRVVELT</sequence>
<dbReference type="PROSITE" id="PS51935">
    <property type="entry name" value="NLPC_P60"/>
    <property type="match status" value="1"/>
</dbReference>
<dbReference type="InterPro" id="IPR038765">
    <property type="entry name" value="Papain-like_cys_pep_sf"/>
</dbReference>
<evidence type="ECO:0000313" key="7">
    <source>
        <dbReference type="Proteomes" id="UP000198707"/>
    </source>
</evidence>
<dbReference type="EMBL" id="FNYV01000012">
    <property type="protein sequence ID" value="SEJ98179.1"/>
    <property type="molecule type" value="Genomic_DNA"/>
</dbReference>
<dbReference type="SUPFAM" id="SSF54001">
    <property type="entry name" value="Cysteine proteinases"/>
    <property type="match status" value="1"/>
</dbReference>
<protein>
    <submittedName>
        <fullName evidence="6">NlpC/P60 family protein</fullName>
    </submittedName>
</protein>
<evidence type="ECO:0000256" key="2">
    <source>
        <dbReference type="ARBA" id="ARBA00022670"/>
    </source>
</evidence>
<dbReference type="InterPro" id="IPR041382">
    <property type="entry name" value="SH3_16"/>
</dbReference>
<keyword evidence="4" id="KW-0788">Thiol protease</keyword>
<evidence type="ECO:0000256" key="4">
    <source>
        <dbReference type="ARBA" id="ARBA00022807"/>
    </source>
</evidence>
<dbReference type="InterPro" id="IPR051202">
    <property type="entry name" value="Peptidase_C40"/>
</dbReference>